<dbReference type="GO" id="GO:0045944">
    <property type="term" value="P:positive regulation of transcription by RNA polymerase II"/>
    <property type="evidence" value="ECO:0007669"/>
    <property type="project" value="TreeGrafter"/>
</dbReference>
<dbReference type="InterPro" id="IPR036864">
    <property type="entry name" value="Zn2-C6_fun-type_DNA-bd_sf"/>
</dbReference>
<dbReference type="InterPro" id="IPR001138">
    <property type="entry name" value="Zn2Cys6_DnaBD"/>
</dbReference>
<dbReference type="Gene3D" id="4.10.240.10">
    <property type="entry name" value="Zn(2)-C6 fungal-type DNA-binding domain"/>
    <property type="match status" value="1"/>
</dbReference>
<dbReference type="AlphaFoldDB" id="A0A9P4TVP2"/>
<evidence type="ECO:0000313" key="4">
    <source>
        <dbReference type="Proteomes" id="UP000800235"/>
    </source>
</evidence>
<dbReference type="PROSITE" id="PS50048">
    <property type="entry name" value="ZN2_CY6_FUNGAL_2"/>
    <property type="match status" value="1"/>
</dbReference>
<dbReference type="GO" id="GO:0005634">
    <property type="term" value="C:nucleus"/>
    <property type="evidence" value="ECO:0007669"/>
    <property type="project" value="TreeGrafter"/>
</dbReference>
<dbReference type="PROSITE" id="PS00463">
    <property type="entry name" value="ZN2_CY6_FUNGAL_1"/>
    <property type="match status" value="1"/>
</dbReference>
<accession>A0A9P4TVP2</accession>
<dbReference type="OrthoDB" id="5130013at2759"/>
<gene>
    <name evidence="3" type="ORF">EJ08DRAFT_400259</name>
</gene>
<evidence type="ECO:0000256" key="1">
    <source>
        <dbReference type="ARBA" id="ARBA00023242"/>
    </source>
</evidence>
<feature type="domain" description="Zn(2)-C6 fungal-type" evidence="2">
    <location>
        <begin position="11"/>
        <end position="39"/>
    </location>
</feature>
<dbReference type="Pfam" id="PF00172">
    <property type="entry name" value="Zn_clus"/>
    <property type="match status" value="1"/>
</dbReference>
<dbReference type="EMBL" id="MU007069">
    <property type="protein sequence ID" value="KAF2425546.1"/>
    <property type="molecule type" value="Genomic_DNA"/>
</dbReference>
<evidence type="ECO:0000313" key="3">
    <source>
        <dbReference type="EMBL" id="KAF2425546.1"/>
    </source>
</evidence>
<dbReference type="GO" id="GO:0000976">
    <property type="term" value="F:transcription cis-regulatory region binding"/>
    <property type="evidence" value="ECO:0007669"/>
    <property type="project" value="TreeGrafter"/>
</dbReference>
<evidence type="ECO:0000259" key="2">
    <source>
        <dbReference type="PROSITE" id="PS50048"/>
    </source>
</evidence>
<dbReference type="CDD" id="cd00067">
    <property type="entry name" value="GAL4"/>
    <property type="match status" value="1"/>
</dbReference>
<dbReference type="GO" id="GO:0008270">
    <property type="term" value="F:zinc ion binding"/>
    <property type="evidence" value="ECO:0007669"/>
    <property type="project" value="InterPro"/>
</dbReference>
<protein>
    <recommendedName>
        <fullName evidence="2">Zn(2)-C6 fungal-type domain-containing protein</fullName>
    </recommendedName>
</protein>
<organism evidence="3 4">
    <name type="scientific">Tothia fuscella</name>
    <dbReference type="NCBI Taxonomy" id="1048955"/>
    <lineage>
        <taxon>Eukaryota</taxon>
        <taxon>Fungi</taxon>
        <taxon>Dikarya</taxon>
        <taxon>Ascomycota</taxon>
        <taxon>Pezizomycotina</taxon>
        <taxon>Dothideomycetes</taxon>
        <taxon>Pleosporomycetidae</taxon>
        <taxon>Venturiales</taxon>
        <taxon>Cylindrosympodiaceae</taxon>
        <taxon>Tothia</taxon>
    </lineage>
</organism>
<dbReference type="PANTHER" id="PTHR37534:SF39">
    <property type="entry name" value="TRANSCRIPTION FACTOR DOMAIN-CONTAINING PROTEIN"/>
    <property type="match status" value="1"/>
</dbReference>
<name>A0A9P4TVP2_9PEZI</name>
<keyword evidence="4" id="KW-1185">Reference proteome</keyword>
<reference evidence="3" key="1">
    <citation type="journal article" date="2020" name="Stud. Mycol.">
        <title>101 Dothideomycetes genomes: a test case for predicting lifestyles and emergence of pathogens.</title>
        <authorList>
            <person name="Haridas S."/>
            <person name="Albert R."/>
            <person name="Binder M."/>
            <person name="Bloem J."/>
            <person name="Labutti K."/>
            <person name="Salamov A."/>
            <person name="Andreopoulos B."/>
            <person name="Baker S."/>
            <person name="Barry K."/>
            <person name="Bills G."/>
            <person name="Bluhm B."/>
            <person name="Cannon C."/>
            <person name="Castanera R."/>
            <person name="Culley D."/>
            <person name="Daum C."/>
            <person name="Ezra D."/>
            <person name="Gonzalez J."/>
            <person name="Henrissat B."/>
            <person name="Kuo A."/>
            <person name="Liang C."/>
            <person name="Lipzen A."/>
            <person name="Lutzoni F."/>
            <person name="Magnuson J."/>
            <person name="Mondo S."/>
            <person name="Nolan M."/>
            <person name="Ohm R."/>
            <person name="Pangilinan J."/>
            <person name="Park H.-J."/>
            <person name="Ramirez L."/>
            <person name="Alfaro M."/>
            <person name="Sun H."/>
            <person name="Tritt A."/>
            <person name="Yoshinaga Y."/>
            <person name="Zwiers L.-H."/>
            <person name="Turgeon B."/>
            <person name="Goodwin S."/>
            <person name="Spatafora J."/>
            <person name="Crous P."/>
            <person name="Grigoriev I."/>
        </authorList>
    </citation>
    <scope>NUCLEOTIDE SEQUENCE</scope>
    <source>
        <strain evidence="3">CBS 130266</strain>
    </source>
</reference>
<dbReference type="GO" id="GO:0000981">
    <property type="term" value="F:DNA-binding transcription factor activity, RNA polymerase II-specific"/>
    <property type="evidence" value="ECO:0007669"/>
    <property type="project" value="InterPro"/>
</dbReference>
<sequence length="186" mass="20535">MSVKGDTASRSCGTCRERRIICDRTTPTCLQCSHSKKNCKGYVVRFSWPTANDGRRSAVLTARFQLHGNHQAYLVNTTSWDVEIHYHLTAGSRNASQPFLPLFMSWIPSKLDAGEKDLLQYFQSEASQSLATLSHAPVQSGEILMRVALESDSPSTAAVVRSLLALSSLHRYGVQSQAMDLKTSSL</sequence>
<keyword evidence="1" id="KW-0539">Nucleus</keyword>
<proteinExistence type="predicted"/>
<comment type="caution">
    <text evidence="3">The sequence shown here is derived from an EMBL/GenBank/DDBJ whole genome shotgun (WGS) entry which is preliminary data.</text>
</comment>
<dbReference type="SUPFAM" id="SSF57701">
    <property type="entry name" value="Zn2/Cys6 DNA-binding domain"/>
    <property type="match status" value="1"/>
</dbReference>
<dbReference type="Proteomes" id="UP000800235">
    <property type="component" value="Unassembled WGS sequence"/>
</dbReference>
<dbReference type="PANTHER" id="PTHR37534">
    <property type="entry name" value="TRANSCRIPTIONAL ACTIVATOR PROTEIN UGA3"/>
    <property type="match status" value="1"/>
</dbReference>